<dbReference type="AlphaFoldDB" id="A0A1R3X9P5"/>
<accession>A0A1R3X9P5</accession>
<evidence type="ECO:0000313" key="3">
    <source>
        <dbReference type="Proteomes" id="UP000186997"/>
    </source>
</evidence>
<keyword evidence="1" id="KW-0812">Transmembrane</keyword>
<reference evidence="3" key="1">
    <citation type="submission" date="2017-01" db="EMBL/GenBank/DDBJ databases">
        <authorList>
            <person name="Varghese N."/>
            <person name="Submissions S."/>
        </authorList>
    </citation>
    <scope>NUCLEOTIDE SEQUENCE [LARGE SCALE GENOMIC DNA]</scope>
    <source>
        <strain evidence="3">DSM 29591</strain>
    </source>
</reference>
<evidence type="ECO:0000313" key="2">
    <source>
        <dbReference type="EMBL" id="SIT87312.1"/>
    </source>
</evidence>
<proteinExistence type="predicted"/>
<keyword evidence="1" id="KW-1133">Transmembrane helix</keyword>
<dbReference type="EMBL" id="FTPR01000002">
    <property type="protein sequence ID" value="SIT87312.1"/>
    <property type="molecule type" value="Genomic_DNA"/>
</dbReference>
<sequence length="66" mass="6898">MFILYIILGIALGMVAATVALLSGAGIFLAILAYIVGGMIGFVAGLLWVHVPRQECAEKHAAAQRS</sequence>
<feature type="transmembrane region" description="Helical" evidence="1">
    <location>
        <begin position="27"/>
        <end position="49"/>
    </location>
</feature>
<protein>
    <submittedName>
        <fullName evidence="2">Uncharacterized protein</fullName>
    </submittedName>
</protein>
<dbReference type="Proteomes" id="UP000186997">
    <property type="component" value="Unassembled WGS sequence"/>
</dbReference>
<organism evidence="2 3">
    <name type="scientific">Yoonia rosea</name>
    <dbReference type="NCBI Taxonomy" id="287098"/>
    <lineage>
        <taxon>Bacteria</taxon>
        <taxon>Pseudomonadati</taxon>
        <taxon>Pseudomonadota</taxon>
        <taxon>Alphaproteobacteria</taxon>
        <taxon>Rhodobacterales</taxon>
        <taxon>Paracoccaceae</taxon>
        <taxon>Yoonia</taxon>
    </lineage>
</organism>
<gene>
    <name evidence="2" type="ORF">SAMN05421665_2348</name>
</gene>
<name>A0A1R3X9P5_9RHOB</name>
<evidence type="ECO:0000256" key="1">
    <source>
        <dbReference type="SAM" id="Phobius"/>
    </source>
</evidence>
<keyword evidence="1" id="KW-0472">Membrane</keyword>
<keyword evidence="3" id="KW-1185">Reference proteome</keyword>